<dbReference type="InterPro" id="IPR050807">
    <property type="entry name" value="TransReg_Diox_bact_type"/>
</dbReference>
<dbReference type="EMBL" id="BAABDO010000019">
    <property type="protein sequence ID" value="GAA4136018.1"/>
    <property type="molecule type" value="Genomic_DNA"/>
</dbReference>
<dbReference type="PANTHER" id="PTHR46797:SF1">
    <property type="entry name" value="METHYLPHOSPHONATE SYNTHASE"/>
    <property type="match status" value="1"/>
</dbReference>
<evidence type="ECO:0000313" key="4">
    <source>
        <dbReference type="Proteomes" id="UP001500266"/>
    </source>
</evidence>
<dbReference type="InterPro" id="IPR010982">
    <property type="entry name" value="Lambda_DNA-bd_dom_sf"/>
</dbReference>
<keyword evidence="4" id="KW-1185">Reference proteome</keyword>
<dbReference type="Proteomes" id="UP001500266">
    <property type="component" value="Unassembled WGS sequence"/>
</dbReference>
<keyword evidence="1" id="KW-0238">DNA-binding</keyword>
<evidence type="ECO:0000313" key="3">
    <source>
        <dbReference type="EMBL" id="GAA4136018.1"/>
    </source>
</evidence>
<evidence type="ECO:0000259" key="2">
    <source>
        <dbReference type="PROSITE" id="PS50943"/>
    </source>
</evidence>
<name>A0ABP7YGN7_9ACTN</name>
<dbReference type="CDD" id="cd00093">
    <property type="entry name" value="HTH_XRE"/>
    <property type="match status" value="1"/>
</dbReference>
<evidence type="ECO:0000256" key="1">
    <source>
        <dbReference type="ARBA" id="ARBA00023125"/>
    </source>
</evidence>
<dbReference type="SUPFAM" id="SSF47413">
    <property type="entry name" value="lambda repressor-like DNA-binding domains"/>
    <property type="match status" value="1"/>
</dbReference>
<comment type="caution">
    <text evidence="3">The sequence shown here is derived from an EMBL/GenBank/DDBJ whole genome shotgun (WGS) entry which is preliminary data.</text>
</comment>
<dbReference type="PROSITE" id="PS50943">
    <property type="entry name" value="HTH_CROC1"/>
    <property type="match status" value="1"/>
</dbReference>
<sequence length="396" mass="42408">MPETSTIRENLKRLRVERGLSQEGLAEKSGLSKATIAKLEQGRRQGERTTTLMRLANALDVELGELVGKRERLGEDRDGASVLAVRDAILSPSLLPGLPGLDAEDHGDPTPLPDLTAAVTTAWEAYWAGEFGKVAAAVPGLITEARLTHRSLGPAAAAPLAQAYQLGACLMVHFGRDDLAAIGAERGIVAAAEGDDEWQWATVQGTYAWVLHHQARLAEAEDLAMRVAEQIEPSFSAPDEHLAAWGNLLMTALAPACAAGKDPKDYVSKAAAAAERIGHRVDVYQTGFGPATVAMQAVHAYAVLKKPGQALKAAKNVRVGNLRGISRARHLLDVARAHVDAGQPRAAETTLAEARAMSRVWFRHQGLARTLAAEVREIQTRPSPVIRAMCRDLGIE</sequence>
<reference evidence="4" key="1">
    <citation type="journal article" date="2019" name="Int. J. Syst. Evol. Microbiol.">
        <title>The Global Catalogue of Microorganisms (GCM) 10K type strain sequencing project: providing services to taxonomists for standard genome sequencing and annotation.</title>
        <authorList>
            <consortium name="The Broad Institute Genomics Platform"/>
            <consortium name="The Broad Institute Genome Sequencing Center for Infectious Disease"/>
            <person name="Wu L."/>
            <person name="Ma J."/>
        </authorList>
    </citation>
    <scope>NUCLEOTIDE SEQUENCE [LARGE SCALE GENOMIC DNA]</scope>
    <source>
        <strain evidence="4">JCM 17316</strain>
    </source>
</reference>
<dbReference type="Gene3D" id="1.10.260.40">
    <property type="entry name" value="lambda repressor-like DNA-binding domains"/>
    <property type="match status" value="1"/>
</dbReference>
<proteinExistence type="predicted"/>
<feature type="domain" description="HTH cro/C1-type" evidence="2">
    <location>
        <begin position="11"/>
        <end position="66"/>
    </location>
</feature>
<dbReference type="PANTHER" id="PTHR46797">
    <property type="entry name" value="HTH-TYPE TRANSCRIPTIONAL REGULATOR"/>
    <property type="match status" value="1"/>
</dbReference>
<dbReference type="RefSeq" id="WP_345019560.1">
    <property type="nucleotide sequence ID" value="NZ_BAABDO010000019.1"/>
</dbReference>
<organism evidence="3 4">
    <name type="scientific">Actinomadura keratinilytica</name>
    <dbReference type="NCBI Taxonomy" id="547461"/>
    <lineage>
        <taxon>Bacteria</taxon>
        <taxon>Bacillati</taxon>
        <taxon>Actinomycetota</taxon>
        <taxon>Actinomycetes</taxon>
        <taxon>Streptosporangiales</taxon>
        <taxon>Thermomonosporaceae</taxon>
        <taxon>Actinomadura</taxon>
    </lineage>
</organism>
<dbReference type="InterPro" id="IPR001387">
    <property type="entry name" value="Cro/C1-type_HTH"/>
</dbReference>
<gene>
    <name evidence="3" type="ORF">GCM10022416_19260</name>
</gene>
<accession>A0ABP7YGN7</accession>
<dbReference type="Pfam" id="PF01381">
    <property type="entry name" value="HTH_3"/>
    <property type="match status" value="1"/>
</dbReference>
<dbReference type="SMART" id="SM00530">
    <property type="entry name" value="HTH_XRE"/>
    <property type="match status" value="1"/>
</dbReference>
<protein>
    <submittedName>
        <fullName evidence="3">Helix-turn-helix domain-containing protein</fullName>
    </submittedName>
</protein>